<feature type="signal peptide" evidence="1">
    <location>
        <begin position="1"/>
        <end position="34"/>
    </location>
</feature>
<keyword evidence="3" id="KW-1185">Reference proteome</keyword>
<name>A0A1R3V0Y6_9HYPH</name>
<keyword evidence="1" id="KW-0732">Signal</keyword>
<evidence type="ECO:0000256" key="1">
    <source>
        <dbReference type="SAM" id="SignalP"/>
    </source>
</evidence>
<evidence type="ECO:0000313" key="2">
    <source>
        <dbReference type="EMBL" id="SIT53508.1"/>
    </source>
</evidence>
<dbReference type="Proteomes" id="UP000188388">
    <property type="component" value="Unassembled WGS sequence"/>
</dbReference>
<dbReference type="AlphaFoldDB" id="A0A1R3V0Y6"/>
<evidence type="ECO:0000313" key="3">
    <source>
        <dbReference type="Proteomes" id="UP000188388"/>
    </source>
</evidence>
<gene>
    <name evidence="2" type="ORF">BQ8794_120027</name>
</gene>
<feature type="chain" id="PRO_5012390494" evidence="1">
    <location>
        <begin position="35"/>
        <end position="93"/>
    </location>
</feature>
<dbReference type="STRING" id="1631249.BQ8794_120027"/>
<dbReference type="EMBL" id="FTPD01000004">
    <property type="protein sequence ID" value="SIT53508.1"/>
    <property type="molecule type" value="Genomic_DNA"/>
</dbReference>
<sequence length="93" mass="9849">MAALLKRAARVFRMALGATIGVSLAFAASLPARAAEGTEVFADPSKIAAIGGSITECCRPETCRSCYRSRWRKVQLARSALPPSSPCRALLPV</sequence>
<accession>A0A1R3V0Y6</accession>
<proteinExistence type="predicted"/>
<reference evidence="3" key="1">
    <citation type="submission" date="2017-01" db="EMBL/GenBank/DDBJ databases">
        <authorList>
            <person name="Brunel B."/>
        </authorList>
    </citation>
    <scope>NUCLEOTIDE SEQUENCE [LARGE SCALE GENOMIC DNA]</scope>
</reference>
<organism evidence="2 3">
    <name type="scientific">Mesorhizobium prunaredense</name>
    <dbReference type="NCBI Taxonomy" id="1631249"/>
    <lineage>
        <taxon>Bacteria</taxon>
        <taxon>Pseudomonadati</taxon>
        <taxon>Pseudomonadota</taxon>
        <taxon>Alphaproteobacteria</taxon>
        <taxon>Hyphomicrobiales</taxon>
        <taxon>Phyllobacteriaceae</taxon>
        <taxon>Mesorhizobium</taxon>
    </lineage>
</organism>
<protein>
    <submittedName>
        <fullName evidence="2">Periplasmic binding protein</fullName>
    </submittedName>
</protein>